<comment type="function">
    <text evidence="8">Transfers the 4'-phosphopantetheine moiety from coenzyme A to a Ser of acyl-carrier-protein.</text>
</comment>
<dbReference type="AlphaFoldDB" id="A0A1H6KER0"/>
<comment type="catalytic activity">
    <reaction evidence="8">
        <text>apo-[ACP] + CoA = holo-[ACP] + adenosine 3',5'-bisphosphate + H(+)</text>
        <dbReference type="Rhea" id="RHEA:12068"/>
        <dbReference type="Rhea" id="RHEA-COMP:9685"/>
        <dbReference type="Rhea" id="RHEA-COMP:9690"/>
        <dbReference type="ChEBI" id="CHEBI:15378"/>
        <dbReference type="ChEBI" id="CHEBI:29999"/>
        <dbReference type="ChEBI" id="CHEBI:57287"/>
        <dbReference type="ChEBI" id="CHEBI:58343"/>
        <dbReference type="ChEBI" id="CHEBI:64479"/>
        <dbReference type="EC" id="2.7.8.7"/>
    </reaction>
</comment>
<comment type="subcellular location">
    <subcellularLocation>
        <location evidence="8">Cytoplasm</location>
    </subcellularLocation>
</comment>
<evidence type="ECO:0000256" key="4">
    <source>
        <dbReference type="ARBA" id="ARBA00022832"/>
    </source>
</evidence>
<keyword evidence="3 8" id="KW-0479">Metal-binding</keyword>
<dbReference type="GO" id="GO:0008897">
    <property type="term" value="F:holo-[acyl-carrier-protein] synthase activity"/>
    <property type="evidence" value="ECO:0007669"/>
    <property type="project" value="UniProtKB-UniRule"/>
</dbReference>
<evidence type="ECO:0000256" key="2">
    <source>
        <dbReference type="ARBA" id="ARBA00022679"/>
    </source>
</evidence>
<dbReference type="InterPro" id="IPR004568">
    <property type="entry name" value="Ppantetheine-prot_Trfase_dom"/>
</dbReference>
<dbReference type="OrthoDB" id="517356at2"/>
<proteinExistence type="inferred from homology"/>
<keyword evidence="6 8" id="KW-0443">Lipid metabolism</keyword>
<evidence type="ECO:0000256" key="3">
    <source>
        <dbReference type="ARBA" id="ARBA00022723"/>
    </source>
</evidence>
<evidence type="ECO:0000313" key="10">
    <source>
        <dbReference type="EMBL" id="SEH73610.1"/>
    </source>
</evidence>
<comment type="cofactor">
    <cofactor evidence="8">
        <name>Mg(2+)</name>
        <dbReference type="ChEBI" id="CHEBI:18420"/>
    </cofactor>
</comment>
<comment type="similarity">
    <text evidence="8">Belongs to the P-Pant transferase superfamily. AcpS family.</text>
</comment>
<feature type="binding site" evidence="8">
    <location>
        <position position="55"/>
    </location>
    <ligand>
        <name>Mg(2+)</name>
        <dbReference type="ChEBI" id="CHEBI:18420"/>
    </ligand>
</feature>
<dbReference type="InterPro" id="IPR008278">
    <property type="entry name" value="4-PPantetheinyl_Trfase_dom"/>
</dbReference>
<sequence>MIVGLGTDIVEVERIRRLVRSEAFLRKVFTEGERRYCDGKADPALSYAARFAAKEAVAKALGTGFGEHCALLDVEVVRSESGVPGVALSGAAAGRAHVMGIADWLLSLSHTDGMAIATALAQSRTVS</sequence>
<dbReference type="SUPFAM" id="SSF56214">
    <property type="entry name" value="4'-phosphopantetheinyl transferase"/>
    <property type="match status" value="1"/>
</dbReference>
<evidence type="ECO:0000256" key="6">
    <source>
        <dbReference type="ARBA" id="ARBA00023098"/>
    </source>
</evidence>
<dbReference type="Pfam" id="PF01648">
    <property type="entry name" value="ACPS"/>
    <property type="match status" value="1"/>
</dbReference>
<keyword evidence="11" id="KW-1185">Reference proteome</keyword>
<organism evidence="10 11">
    <name type="scientific">Akkermansia glycaniphila</name>
    <dbReference type="NCBI Taxonomy" id="1679444"/>
    <lineage>
        <taxon>Bacteria</taxon>
        <taxon>Pseudomonadati</taxon>
        <taxon>Verrucomicrobiota</taxon>
        <taxon>Verrucomicrobiia</taxon>
        <taxon>Verrucomicrobiales</taxon>
        <taxon>Akkermansiaceae</taxon>
        <taxon>Akkermansia</taxon>
    </lineage>
</organism>
<keyword evidence="2 8" id="KW-0808">Transferase</keyword>
<keyword evidence="1 8" id="KW-0444">Lipid biosynthesis</keyword>
<dbReference type="GO" id="GO:0000287">
    <property type="term" value="F:magnesium ion binding"/>
    <property type="evidence" value="ECO:0007669"/>
    <property type="project" value="UniProtKB-UniRule"/>
</dbReference>
<evidence type="ECO:0000256" key="7">
    <source>
        <dbReference type="ARBA" id="ARBA00023160"/>
    </source>
</evidence>
<protein>
    <recommendedName>
        <fullName evidence="8">Holo-[acyl-carrier-protein] synthase</fullName>
        <shortName evidence="8">Holo-ACP synthase</shortName>
        <ecNumber evidence="8">2.7.8.7</ecNumber>
    </recommendedName>
    <alternativeName>
        <fullName evidence="8">4'-phosphopantetheinyl transferase AcpS</fullName>
    </alternativeName>
</protein>
<keyword evidence="8" id="KW-0963">Cytoplasm</keyword>
<dbReference type="GO" id="GO:0006633">
    <property type="term" value="P:fatty acid biosynthetic process"/>
    <property type="evidence" value="ECO:0007669"/>
    <property type="project" value="UniProtKB-UniRule"/>
</dbReference>
<evidence type="ECO:0000313" key="11">
    <source>
        <dbReference type="Proteomes" id="UP000176204"/>
    </source>
</evidence>
<dbReference type="KEGG" id="agl:PYTT_0335"/>
<keyword evidence="4 8" id="KW-0276">Fatty acid metabolism</keyword>
<accession>A0A1H6KER0</accession>
<reference evidence="11" key="1">
    <citation type="submission" date="2016-09" db="EMBL/GenBank/DDBJ databases">
        <authorList>
            <person name="Koehorst J."/>
        </authorList>
    </citation>
    <scope>NUCLEOTIDE SEQUENCE [LARGE SCALE GENOMIC DNA]</scope>
</reference>
<keyword evidence="5 8" id="KW-0460">Magnesium</keyword>
<dbReference type="NCBIfam" id="TIGR00516">
    <property type="entry name" value="acpS"/>
    <property type="match status" value="1"/>
</dbReference>
<dbReference type="EMBL" id="LT629973">
    <property type="protein sequence ID" value="SEH73610.1"/>
    <property type="molecule type" value="Genomic_DNA"/>
</dbReference>
<dbReference type="NCBIfam" id="TIGR00556">
    <property type="entry name" value="pantethn_trn"/>
    <property type="match status" value="1"/>
</dbReference>
<dbReference type="Gene3D" id="3.90.470.20">
    <property type="entry name" value="4'-phosphopantetheinyl transferase domain"/>
    <property type="match status" value="1"/>
</dbReference>
<dbReference type="RefSeq" id="WP_071133202.1">
    <property type="nucleotide sequence ID" value="NZ_JACVVN010000002.1"/>
</dbReference>
<dbReference type="Proteomes" id="UP000176204">
    <property type="component" value="Chromosome I"/>
</dbReference>
<evidence type="ECO:0000256" key="1">
    <source>
        <dbReference type="ARBA" id="ARBA00022516"/>
    </source>
</evidence>
<dbReference type="EC" id="2.7.8.7" evidence="8"/>
<feature type="binding site" evidence="8">
    <location>
        <position position="8"/>
    </location>
    <ligand>
        <name>Mg(2+)</name>
        <dbReference type="ChEBI" id="CHEBI:18420"/>
    </ligand>
</feature>
<dbReference type="STRING" id="1679444.PYTT_0335"/>
<dbReference type="InterPro" id="IPR002582">
    <property type="entry name" value="ACPS"/>
</dbReference>
<feature type="domain" description="4'-phosphopantetheinyl transferase" evidence="9">
    <location>
        <begin position="4"/>
        <end position="96"/>
    </location>
</feature>
<dbReference type="InterPro" id="IPR037143">
    <property type="entry name" value="4-PPantetheinyl_Trfase_dom_sf"/>
</dbReference>
<dbReference type="HAMAP" id="MF_00101">
    <property type="entry name" value="AcpS"/>
    <property type="match status" value="1"/>
</dbReference>
<gene>
    <name evidence="8" type="primary">acpS</name>
    <name evidence="10" type="ORF">PYTT_0335</name>
</gene>
<dbReference type="GO" id="GO:0005737">
    <property type="term" value="C:cytoplasm"/>
    <property type="evidence" value="ECO:0007669"/>
    <property type="project" value="UniProtKB-SubCell"/>
</dbReference>
<evidence type="ECO:0000256" key="8">
    <source>
        <dbReference type="HAMAP-Rule" id="MF_00101"/>
    </source>
</evidence>
<evidence type="ECO:0000256" key="5">
    <source>
        <dbReference type="ARBA" id="ARBA00022842"/>
    </source>
</evidence>
<keyword evidence="7 8" id="KW-0275">Fatty acid biosynthesis</keyword>
<evidence type="ECO:0000259" key="9">
    <source>
        <dbReference type="Pfam" id="PF01648"/>
    </source>
</evidence>
<name>A0A1H6KER0_9BACT</name>